<organism evidence="3 4">
    <name type="scientific">Heterobasidion irregulare (strain TC 32-1)</name>
    <dbReference type="NCBI Taxonomy" id="747525"/>
    <lineage>
        <taxon>Eukaryota</taxon>
        <taxon>Fungi</taxon>
        <taxon>Dikarya</taxon>
        <taxon>Basidiomycota</taxon>
        <taxon>Agaricomycotina</taxon>
        <taxon>Agaricomycetes</taxon>
        <taxon>Russulales</taxon>
        <taxon>Bondarzewiaceae</taxon>
        <taxon>Heterobasidion</taxon>
        <taxon>Heterobasidion annosum species complex</taxon>
    </lineage>
</organism>
<keyword evidence="1" id="KW-0472">Membrane</keyword>
<dbReference type="EMBL" id="KI925465">
    <property type="protein sequence ID" value="ETW76038.1"/>
    <property type="molecule type" value="Genomic_DNA"/>
</dbReference>
<keyword evidence="1" id="KW-1133">Transmembrane helix</keyword>
<keyword evidence="1" id="KW-0812">Transmembrane</keyword>
<feature type="transmembrane region" description="Helical" evidence="1">
    <location>
        <begin position="82"/>
        <end position="101"/>
    </location>
</feature>
<feature type="transmembrane region" description="Helical" evidence="1">
    <location>
        <begin position="113"/>
        <end position="134"/>
    </location>
</feature>
<dbReference type="HOGENOM" id="CLU_035509_7_0_1"/>
<dbReference type="OrthoDB" id="2745134at2759"/>
<evidence type="ECO:0000313" key="3">
    <source>
        <dbReference type="EMBL" id="ETW76038.1"/>
    </source>
</evidence>
<proteinExistence type="predicted"/>
<dbReference type="GeneID" id="20666641"/>
<reference evidence="3 4" key="1">
    <citation type="journal article" date="2012" name="New Phytol.">
        <title>Insight into trade-off between wood decay and parasitism from the genome of a fungal forest pathogen.</title>
        <authorList>
            <person name="Olson A."/>
            <person name="Aerts A."/>
            <person name="Asiegbu F."/>
            <person name="Belbahri L."/>
            <person name="Bouzid O."/>
            <person name="Broberg A."/>
            <person name="Canback B."/>
            <person name="Coutinho P.M."/>
            <person name="Cullen D."/>
            <person name="Dalman K."/>
            <person name="Deflorio G."/>
            <person name="van Diepen L.T."/>
            <person name="Dunand C."/>
            <person name="Duplessis S."/>
            <person name="Durling M."/>
            <person name="Gonthier P."/>
            <person name="Grimwood J."/>
            <person name="Fossdal C.G."/>
            <person name="Hansson D."/>
            <person name="Henrissat B."/>
            <person name="Hietala A."/>
            <person name="Himmelstrand K."/>
            <person name="Hoffmeister D."/>
            <person name="Hogberg N."/>
            <person name="James T.Y."/>
            <person name="Karlsson M."/>
            <person name="Kohler A."/>
            <person name="Kues U."/>
            <person name="Lee Y.H."/>
            <person name="Lin Y.C."/>
            <person name="Lind M."/>
            <person name="Lindquist E."/>
            <person name="Lombard V."/>
            <person name="Lucas S."/>
            <person name="Lunden K."/>
            <person name="Morin E."/>
            <person name="Murat C."/>
            <person name="Park J."/>
            <person name="Raffaello T."/>
            <person name="Rouze P."/>
            <person name="Salamov A."/>
            <person name="Schmutz J."/>
            <person name="Solheim H."/>
            <person name="Stahlberg J."/>
            <person name="Velez H."/>
            <person name="de Vries R.P."/>
            <person name="Wiebenga A."/>
            <person name="Woodward S."/>
            <person name="Yakovlev I."/>
            <person name="Garbelotto M."/>
            <person name="Martin F."/>
            <person name="Grigoriev I.V."/>
            <person name="Stenlid J."/>
        </authorList>
    </citation>
    <scope>NUCLEOTIDE SEQUENCE [LARGE SCALE GENOMIC DNA]</scope>
    <source>
        <strain evidence="3 4">TC 32-1</strain>
    </source>
</reference>
<dbReference type="Pfam" id="PF20151">
    <property type="entry name" value="DUF6533"/>
    <property type="match status" value="1"/>
</dbReference>
<keyword evidence="4" id="KW-1185">Reference proteome</keyword>
<feature type="transmembrane region" description="Helical" evidence="1">
    <location>
        <begin position="12"/>
        <end position="29"/>
    </location>
</feature>
<sequence length="283" mass="32560">MISEAEVRPFMIYNNLLVVAVAILYYDYFMTLSEEISRIWSRPRARSSLLFFIHRYVPLVGYIAVLVYTFGKFPISDQKYTLFHDFLTMFNQTIVAVLLLLRTYAFFGKSRRILTVLSLILIMALSSAFCSHAIPWETQIAFNMTVFILTTVRSYQYRRDFRPLERWSGTLGLAELIVRDGAMYFGVMGLAELANVFTLYDPMRSTLSTFASCISITMMSRLILNLHDTSSLLPSTIQVSRPIVFASMGNNLMQTNNADDDVVHEIELHRFEHSPQEDTNVCE</sequence>
<dbReference type="KEGG" id="hir:HETIRDRAFT_119286"/>
<feature type="transmembrane region" description="Helical" evidence="1">
    <location>
        <begin position="49"/>
        <end position="70"/>
    </location>
</feature>
<evidence type="ECO:0000259" key="2">
    <source>
        <dbReference type="Pfam" id="PF20151"/>
    </source>
</evidence>
<protein>
    <recommendedName>
        <fullName evidence="2">DUF6533 domain-containing protein</fullName>
    </recommendedName>
</protein>
<dbReference type="AlphaFoldDB" id="W4JR70"/>
<evidence type="ECO:0000256" key="1">
    <source>
        <dbReference type="SAM" id="Phobius"/>
    </source>
</evidence>
<name>W4JR70_HETIT</name>
<dbReference type="InterPro" id="IPR045340">
    <property type="entry name" value="DUF6533"/>
</dbReference>
<evidence type="ECO:0000313" key="4">
    <source>
        <dbReference type="Proteomes" id="UP000030671"/>
    </source>
</evidence>
<dbReference type="InParanoid" id="W4JR70"/>
<dbReference type="RefSeq" id="XP_009552262.1">
    <property type="nucleotide sequence ID" value="XM_009553967.1"/>
</dbReference>
<dbReference type="Proteomes" id="UP000030671">
    <property type="component" value="Unassembled WGS sequence"/>
</dbReference>
<feature type="domain" description="DUF6533" evidence="2">
    <location>
        <begin position="17"/>
        <end position="60"/>
    </location>
</feature>
<accession>W4JR70</accession>
<gene>
    <name evidence="3" type="ORF">HETIRDRAFT_119286</name>
</gene>
<dbReference type="eggNOG" id="ENOG502RC55">
    <property type="taxonomic scope" value="Eukaryota"/>
</dbReference>